<reference evidence="10" key="1">
    <citation type="submission" date="2018-05" db="EMBL/GenBank/DDBJ databases">
        <authorList>
            <person name="Lanie J.A."/>
            <person name="Ng W.-L."/>
            <person name="Kazmierczak K.M."/>
            <person name="Andrzejewski T.M."/>
            <person name="Davidsen T.M."/>
            <person name="Wayne K.J."/>
            <person name="Tettelin H."/>
            <person name="Glass J.I."/>
            <person name="Rusch D."/>
            <person name="Podicherti R."/>
            <person name="Tsui H.-C.T."/>
            <person name="Winkler M.E."/>
        </authorList>
    </citation>
    <scope>NUCLEOTIDE SEQUENCE</scope>
</reference>
<feature type="domain" description="Lumazine-binding" evidence="9">
    <location>
        <begin position="97"/>
        <end position="145"/>
    </location>
</feature>
<dbReference type="AlphaFoldDB" id="A0A382IMV3"/>
<dbReference type="InterPro" id="IPR023366">
    <property type="entry name" value="ATP_synth_asu-like_sf"/>
</dbReference>
<protein>
    <recommendedName>
        <fullName evidence="5">Riboflavin synthase</fullName>
        <ecNumber evidence="4">2.5.1.9</ecNumber>
    </recommendedName>
</protein>
<dbReference type="SUPFAM" id="SSF63380">
    <property type="entry name" value="Riboflavin synthase domain-like"/>
    <property type="match status" value="2"/>
</dbReference>
<dbReference type="PROSITE" id="PS51177">
    <property type="entry name" value="LUMAZINE_BIND"/>
    <property type="match status" value="2"/>
</dbReference>
<comment type="pathway">
    <text evidence="3">Cofactor biosynthesis; riboflavin biosynthesis; riboflavin from 2-hydroxy-3-oxobutyl phosphate and 5-amino-6-(D-ribitylamino)uracil: step 2/2.</text>
</comment>
<evidence type="ECO:0000256" key="6">
    <source>
        <dbReference type="ARBA" id="ARBA00022619"/>
    </source>
</evidence>
<dbReference type="EMBL" id="UINC01068217">
    <property type="protein sequence ID" value="SVC00665.1"/>
    <property type="molecule type" value="Genomic_DNA"/>
</dbReference>
<evidence type="ECO:0000256" key="1">
    <source>
        <dbReference type="ARBA" id="ARBA00000968"/>
    </source>
</evidence>
<accession>A0A382IMV3</accession>
<evidence type="ECO:0000256" key="2">
    <source>
        <dbReference type="ARBA" id="ARBA00002803"/>
    </source>
</evidence>
<dbReference type="Pfam" id="PF00677">
    <property type="entry name" value="Lum_binding"/>
    <property type="match status" value="2"/>
</dbReference>
<dbReference type="InterPro" id="IPR001783">
    <property type="entry name" value="Lumazine-bd"/>
</dbReference>
<dbReference type="FunFam" id="2.40.30.20:FF:000003">
    <property type="entry name" value="Riboflavin synthase, alpha subunit"/>
    <property type="match status" value="1"/>
</dbReference>
<evidence type="ECO:0000313" key="10">
    <source>
        <dbReference type="EMBL" id="SVC00665.1"/>
    </source>
</evidence>
<name>A0A382IMV3_9ZZZZ</name>
<evidence type="ECO:0000256" key="4">
    <source>
        <dbReference type="ARBA" id="ARBA00012827"/>
    </source>
</evidence>
<dbReference type="PANTHER" id="PTHR21098">
    <property type="entry name" value="RIBOFLAVIN SYNTHASE ALPHA CHAIN"/>
    <property type="match status" value="1"/>
</dbReference>
<feature type="non-terminal residue" evidence="10">
    <location>
        <position position="145"/>
    </location>
</feature>
<feature type="domain" description="Lumazine-binding" evidence="9">
    <location>
        <begin position="1"/>
        <end position="96"/>
    </location>
</feature>
<evidence type="ECO:0000256" key="8">
    <source>
        <dbReference type="ARBA" id="ARBA00022737"/>
    </source>
</evidence>
<dbReference type="EC" id="2.5.1.9" evidence="4"/>
<dbReference type="PANTHER" id="PTHR21098:SF12">
    <property type="entry name" value="RIBOFLAVIN SYNTHASE"/>
    <property type="match status" value="1"/>
</dbReference>
<comment type="catalytic activity">
    <reaction evidence="1">
        <text>2 6,7-dimethyl-8-(1-D-ribityl)lumazine + H(+) = 5-amino-6-(D-ribitylamino)uracil + riboflavin</text>
        <dbReference type="Rhea" id="RHEA:20772"/>
        <dbReference type="ChEBI" id="CHEBI:15378"/>
        <dbReference type="ChEBI" id="CHEBI:15934"/>
        <dbReference type="ChEBI" id="CHEBI:57986"/>
        <dbReference type="ChEBI" id="CHEBI:58201"/>
        <dbReference type="EC" id="2.5.1.9"/>
    </reaction>
</comment>
<dbReference type="Gene3D" id="2.40.30.20">
    <property type="match status" value="2"/>
</dbReference>
<keyword evidence="6" id="KW-0686">Riboflavin biosynthesis</keyword>
<dbReference type="NCBIfam" id="TIGR00187">
    <property type="entry name" value="ribE"/>
    <property type="match status" value="1"/>
</dbReference>
<keyword evidence="7" id="KW-0808">Transferase</keyword>
<dbReference type="InterPro" id="IPR017938">
    <property type="entry name" value="Riboflavin_synthase-like_b-brl"/>
</dbReference>
<evidence type="ECO:0000256" key="7">
    <source>
        <dbReference type="ARBA" id="ARBA00022679"/>
    </source>
</evidence>
<keyword evidence="8" id="KW-0677">Repeat</keyword>
<evidence type="ECO:0000259" key="9">
    <source>
        <dbReference type="PROSITE" id="PS51177"/>
    </source>
</evidence>
<dbReference type="GO" id="GO:0009231">
    <property type="term" value="P:riboflavin biosynthetic process"/>
    <property type="evidence" value="ECO:0007669"/>
    <property type="project" value="UniProtKB-KW"/>
</dbReference>
<dbReference type="NCBIfam" id="NF006767">
    <property type="entry name" value="PRK09289.1"/>
    <property type="match status" value="1"/>
</dbReference>
<dbReference type="InterPro" id="IPR026017">
    <property type="entry name" value="Lumazine-bd_dom"/>
</dbReference>
<dbReference type="GO" id="GO:0004746">
    <property type="term" value="F:riboflavin synthase activity"/>
    <property type="evidence" value="ECO:0007669"/>
    <property type="project" value="UniProtKB-EC"/>
</dbReference>
<gene>
    <name evidence="10" type="ORF">METZ01_LOCUS253519</name>
</gene>
<comment type="function">
    <text evidence="2">Catalyzes the dismutation of two molecules of 6,7-dimethyl-8-ribityllumazine, resulting in the formation of riboflavin and 5-amino-6-(D-ribitylamino)uracil.</text>
</comment>
<proteinExistence type="predicted"/>
<organism evidence="10">
    <name type="scientific">marine metagenome</name>
    <dbReference type="NCBI Taxonomy" id="408172"/>
    <lineage>
        <taxon>unclassified sequences</taxon>
        <taxon>metagenomes</taxon>
        <taxon>ecological metagenomes</taxon>
    </lineage>
</organism>
<evidence type="ECO:0000256" key="3">
    <source>
        <dbReference type="ARBA" id="ARBA00004887"/>
    </source>
</evidence>
<dbReference type="CDD" id="cd00402">
    <property type="entry name" value="Riboflavin_synthase_like"/>
    <property type="match status" value="1"/>
</dbReference>
<evidence type="ECO:0000256" key="5">
    <source>
        <dbReference type="ARBA" id="ARBA00013950"/>
    </source>
</evidence>
<sequence>MFTGIVEEVGIVQLVDRLPQSARIEIEAKKTLENSKIGDSIAVNGACLTVTNLTVDRFNADISAETLRLTNLGNLKVGSLVNLERSVRLVDRVNGHLVQGHVDEVGKIIGWKDEGDSSLMRVSISLKSMPYIVYKGSITVDGVSL</sequence>